<feature type="compositionally biased region" description="Basic and acidic residues" evidence="8">
    <location>
        <begin position="207"/>
        <end position="218"/>
    </location>
</feature>
<feature type="compositionally biased region" description="Basic and acidic residues" evidence="8">
    <location>
        <begin position="252"/>
        <end position="265"/>
    </location>
</feature>
<dbReference type="GO" id="GO:0005739">
    <property type="term" value="C:mitochondrion"/>
    <property type="evidence" value="ECO:0007669"/>
    <property type="project" value="UniProtKB-SubCell"/>
</dbReference>
<comment type="caution">
    <text evidence="9">The sequence shown here is derived from an EMBL/GenBank/DDBJ whole genome shotgun (WGS) entry which is preliminary data.</text>
</comment>
<feature type="coiled-coil region" evidence="7">
    <location>
        <begin position="131"/>
        <end position="158"/>
    </location>
</feature>
<evidence type="ECO:0000256" key="3">
    <source>
        <dbReference type="ARBA" id="ARBA00022946"/>
    </source>
</evidence>
<dbReference type="GO" id="GO:0000266">
    <property type="term" value="P:mitochondrial fission"/>
    <property type="evidence" value="ECO:0007669"/>
    <property type="project" value="UniProtKB-UniRule"/>
</dbReference>
<keyword evidence="3" id="KW-0809">Transit peptide</keyword>
<comment type="similarity">
    <text evidence="2 6">Belongs to the MTFR1 family.</text>
</comment>
<dbReference type="PANTHER" id="PTHR14215:SF1">
    <property type="entry name" value="MITOCHONDRIAL FISSION REGULATOR 1"/>
    <property type="match status" value="1"/>
</dbReference>
<protein>
    <recommendedName>
        <fullName evidence="6">Mitochondrial fission regulator</fullName>
    </recommendedName>
</protein>
<name>A0A8T3CXV0_9TELE</name>
<gene>
    <name evidence="9" type="ORF">AGOR_G00175560</name>
</gene>
<keyword evidence="10" id="KW-1185">Reference proteome</keyword>
<feature type="region of interest" description="Disordered" evidence="8">
    <location>
        <begin position="283"/>
        <end position="325"/>
    </location>
</feature>
<reference evidence="9" key="1">
    <citation type="submission" date="2021-01" db="EMBL/GenBank/DDBJ databases">
        <authorList>
            <person name="Zahm M."/>
            <person name="Roques C."/>
            <person name="Cabau C."/>
            <person name="Klopp C."/>
            <person name="Donnadieu C."/>
            <person name="Jouanno E."/>
            <person name="Lampietro C."/>
            <person name="Louis A."/>
            <person name="Herpin A."/>
            <person name="Echchiki A."/>
            <person name="Berthelot C."/>
            <person name="Parey E."/>
            <person name="Roest-Crollius H."/>
            <person name="Braasch I."/>
            <person name="Postlethwait J."/>
            <person name="Bobe J."/>
            <person name="Montfort J."/>
            <person name="Bouchez O."/>
            <person name="Begum T."/>
            <person name="Mejri S."/>
            <person name="Adams A."/>
            <person name="Chen W.-J."/>
            <person name="Guiguen Y."/>
        </authorList>
    </citation>
    <scope>NUCLEOTIDE SEQUENCE</scope>
    <source>
        <tissue evidence="9">Blood</tissue>
    </source>
</reference>
<sequence>MMFKEHVGIEMDLAFGSVKPYGSSRSIVRRIASNLPLKPCPRVHFQLQPYADAANSLNCSAEQNGLVASLADVAWIDRGGGDTPVRFRSDAEPGFIFRTHQRHSLKPLKRQRSLPSLHQEEPEPPSPAIANQEAIQKISALENELAKLRAQIAQIVLAQEKNTQTAAAPAPPGAPPAPPPPPPLPPPPPPPPPPAPGLQRSMSAIDLIKERRGKKTVDRTMTADPGPKQPEIPNMLDVLKDMGKVKLRSVKSRPEEGHAKSKPGDPTDAASLIAEALKRKFAHRYRSDSQSESDFSLPAPEVKAHPEQPMFGQHMLKSTGKKKLY</sequence>
<evidence type="ECO:0000256" key="4">
    <source>
        <dbReference type="ARBA" id="ARBA00023128"/>
    </source>
</evidence>
<comment type="subcellular location">
    <subcellularLocation>
        <location evidence="1 6">Mitochondrion</location>
    </subcellularLocation>
</comment>
<dbReference type="EMBL" id="JAERUA010000016">
    <property type="protein sequence ID" value="KAI1889096.1"/>
    <property type="molecule type" value="Genomic_DNA"/>
</dbReference>
<proteinExistence type="inferred from homology"/>
<comment type="function">
    <text evidence="5">May play a role in mitochondrial aerobic respiration. May also regulate mitochondrial organization and fission.</text>
</comment>
<organism evidence="9 10">
    <name type="scientific">Albula goreensis</name>
    <dbReference type="NCBI Taxonomy" id="1534307"/>
    <lineage>
        <taxon>Eukaryota</taxon>
        <taxon>Metazoa</taxon>
        <taxon>Chordata</taxon>
        <taxon>Craniata</taxon>
        <taxon>Vertebrata</taxon>
        <taxon>Euteleostomi</taxon>
        <taxon>Actinopterygii</taxon>
        <taxon>Neopterygii</taxon>
        <taxon>Teleostei</taxon>
        <taxon>Albuliformes</taxon>
        <taxon>Albulidae</taxon>
        <taxon>Albula</taxon>
    </lineage>
</organism>
<dbReference type="AlphaFoldDB" id="A0A8T3CXV0"/>
<evidence type="ECO:0000256" key="2">
    <source>
        <dbReference type="ARBA" id="ARBA00005807"/>
    </source>
</evidence>
<feature type="region of interest" description="Disordered" evidence="8">
    <location>
        <begin position="163"/>
        <end position="235"/>
    </location>
</feature>
<evidence type="ECO:0000313" key="9">
    <source>
        <dbReference type="EMBL" id="KAI1889096.1"/>
    </source>
</evidence>
<evidence type="ECO:0000256" key="6">
    <source>
        <dbReference type="RuleBase" id="RU369053"/>
    </source>
</evidence>
<dbReference type="PANTHER" id="PTHR14215">
    <property type="entry name" value="PROTEIN OF UNKNOWN FUNCTION DUF729"/>
    <property type="match status" value="1"/>
</dbReference>
<accession>A0A8T3CXV0</accession>
<evidence type="ECO:0000256" key="5">
    <source>
        <dbReference type="ARBA" id="ARBA00037378"/>
    </source>
</evidence>
<evidence type="ECO:0000313" key="10">
    <source>
        <dbReference type="Proteomes" id="UP000829720"/>
    </source>
</evidence>
<dbReference type="InterPro" id="IPR007972">
    <property type="entry name" value="Mtfr1"/>
</dbReference>
<dbReference type="Pfam" id="PF05308">
    <property type="entry name" value="Mito_fiss_reg"/>
    <property type="match status" value="1"/>
</dbReference>
<feature type="compositionally biased region" description="Pro residues" evidence="8">
    <location>
        <begin position="169"/>
        <end position="196"/>
    </location>
</feature>
<evidence type="ECO:0000256" key="8">
    <source>
        <dbReference type="SAM" id="MobiDB-lite"/>
    </source>
</evidence>
<keyword evidence="7" id="KW-0175">Coiled coil</keyword>
<comment type="function">
    <text evidence="6">Plays a role in mitochondrial aerobic respiration. Regulates mitochondrial organization and fission.</text>
</comment>
<evidence type="ECO:0000256" key="7">
    <source>
        <dbReference type="SAM" id="Coils"/>
    </source>
</evidence>
<feature type="region of interest" description="Disordered" evidence="8">
    <location>
        <begin position="249"/>
        <end position="269"/>
    </location>
</feature>
<evidence type="ECO:0000256" key="1">
    <source>
        <dbReference type="ARBA" id="ARBA00004173"/>
    </source>
</evidence>
<keyword evidence="4 6" id="KW-0496">Mitochondrion</keyword>
<dbReference type="Proteomes" id="UP000829720">
    <property type="component" value="Unassembled WGS sequence"/>
</dbReference>
<dbReference type="GO" id="GO:0009060">
    <property type="term" value="P:aerobic respiration"/>
    <property type="evidence" value="ECO:0007669"/>
    <property type="project" value="UniProtKB-UniRule"/>
</dbReference>
<dbReference type="OrthoDB" id="2133332at2759"/>